<reference evidence="2" key="1">
    <citation type="journal article" date="2023" name="G3 (Bethesda)">
        <title>Genome assembly and association tests identify interacting loci associated with vigor, precocity, and sex in interspecific pistachio rootstocks.</title>
        <authorList>
            <person name="Palmer W."/>
            <person name="Jacygrad E."/>
            <person name="Sagayaradj S."/>
            <person name="Cavanaugh K."/>
            <person name="Han R."/>
            <person name="Bertier L."/>
            <person name="Beede B."/>
            <person name="Kafkas S."/>
            <person name="Golino D."/>
            <person name="Preece J."/>
            <person name="Michelmore R."/>
        </authorList>
    </citation>
    <scope>NUCLEOTIDE SEQUENCE [LARGE SCALE GENOMIC DNA]</scope>
</reference>
<accession>A0ACC1AAV3</accession>
<name>A0ACC1AAV3_9ROSI</name>
<protein>
    <submittedName>
        <fullName evidence="1">Uncharacterized protein</fullName>
    </submittedName>
</protein>
<dbReference type="EMBL" id="CM047907">
    <property type="protein sequence ID" value="KAJ0084459.1"/>
    <property type="molecule type" value="Genomic_DNA"/>
</dbReference>
<evidence type="ECO:0000313" key="2">
    <source>
        <dbReference type="Proteomes" id="UP001164250"/>
    </source>
</evidence>
<sequence length="464" mass="51941">MAQSQTKTSSMKICHVLALPYPGRGHINPMMNLCKLLVARQPHILITFVVTEEWLGFIRSETKPENVRFATVPNVIPSELDRAKDFPGFLEAVSTKMEAPFEKLLDELEFPVFAIVADSYMRWAVDVGNRRNIPVASLWPMSASVFSVFHHHELLLKNGHFPVELSERGEEVADYIPGLPSTRVADLPSALYGGERQVLHRVLESVSGVSKAQYLFFTSVYKLEAQVIDKLRAEFPFPVYPVGPTIPYFQLTDDNSSLTTSLNGLNYLKWLDSQPSGSVLYFSLGSFLSVSSAQMDEIVAGVRNSGVRYFWVTRGDTSRFKDGGDDKGIAVPWCDQLRVLCHSSIGGFWTHCGWSSTLEGVYAGVPMLTFPIIADQVLNSKQIVEDWKIGWRVKKEVASESLVTREEISELVQRFMDRNSGEKKEMNKRARKLQEICEVAVAEGGSSITNIDAFLEDSSQNLSK</sequence>
<organism evidence="1 2">
    <name type="scientific">Pistacia atlantica</name>
    <dbReference type="NCBI Taxonomy" id="434234"/>
    <lineage>
        <taxon>Eukaryota</taxon>
        <taxon>Viridiplantae</taxon>
        <taxon>Streptophyta</taxon>
        <taxon>Embryophyta</taxon>
        <taxon>Tracheophyta</taxon>
        <taxon>Spermatophyta</taxon>
        <taxon>Magnoliopsida</taxon>
        <taxon>eudicotyledons</taxon>
        <taxon>Gunneridae</taxon>
        <taxon>Pentapetalae</taxon>
        <taxon>rosids</taxon>
        <taxon>malvids</taxon>
        <taxon>Sapindales</taxon>
        <taxon>Anacardiaceae</taxon>
        <taxon>Pistacia</taxon>
    </lineage>
</organism>
<evidence type="ECO:0000313" key="1">
    <source>
        <dbReference type="EMBL" id="KAJ0084459.1"/>
    </source>
</evidence>
<comment type="caution">
    <text evidence="1">The sequence shown here is derived from an EMBL/GenBank/DDBJ whole genome shotgun (WGS) entry which is preliminary data.</text>
</comment>
<keyword evidence="2" id="KW-1185">Reference proteome</keyword>
<gene>
    <name evidence="1" type="ORF">Patl1_31019</name>
</gene>
<dbReference type="Proteomes" id="UP001164250">
    <property type="component" value="Chromosome 11"/>
</dbReference>
<proteinExistence type="predicted"/>